<dbReference type="InParanoid" id="D2V3G2"/>
<dbReference type="RefSeq" id="XP_002681376.1">
    <property type="nucleotide sequence ID" value="XM_002681330.1"/>
</dbReference>
<evidence type="ECO:0000256" key="1">
    <source>
        <dbReference type="SAM" id="Coils"/>
    </source>
</evidence>
<accession>D2V3G2</accession>
<feature type="coiled-coil region" evidence="1">
    <location>
        <begin position="96"/>
        <end position="141"/>
    </location>
</feature>
<keyword evidence="1" id="KW-0175">Coiled coil</keyword>
<name>D2V3G2_NAEGR</name>
<organism evidence="3">
    <name type="scientific">Naegleria gruberi</name>
    <name type="common">Amoeba</name>
    <dbReference type="NCBI Taxonomy" id="5762"/>
    <lineage>
        <taxon>Eukaryota</taxon>
        <taxon>Discoba</taxon>
        <taxon>Heterolobosea</taxon>
        <taxon>Tetramitia</taxon>
        <taxon>Eutetramitia</taxon>
        <taxon>Vahlkampfiidae</taxon>
        <taxon>Naegleria</taxon>
    </lineage>
</organism>
<dbReference type="GeneID" id="8852485"/>
<keyword evidence="3" id="KW-1185">Reference proteome</keyword>
<protein>
    <submittedName>
        <fullName evidence="2">Predicted protein</fullName>
    </submittedName>
</protein>
<gene>
    <name evidence="2" type="ORF">NAEGRDRAFT_63351</name>
</gene>
<evidence type="ECO:0000313" key="2">
    <source>
        <dbReference type="EMBL" id="EFC48632.1"/>
    </source>
</evidence>
<sequence length="252" mass="29903">MNREKYIQSFACGQPKVFQLPSIKQLLYGDLSSCRTNHNTKQEETNGYHPVMQGQTCHQPFSTCSTKCMPLQLHETSPQVTYSKPQLEVKRLEHQVRIMESLVKKQAKVIEDLENEKKRKLKEIERQLESQPKKLKQTKSNSFIFKTCLLENKDNSEEETSILDDLNNHTVTWKNETFVLIDAFKNRNKILNYFIPLYQSQFPNKKCKLVLSSEEYRKLFKENSHRSQSERKHAWRISIFTLDFYNFVKNQM</sequence>
<dbReference type="EMBL" id="GG738850">
    <property type="protein sequence ID" value="EFC48632.1"/>
    <property type="molecule type" value="Genomic_DNA"/>
</dbReference>
<dbReference type="VEuPathDB" id="AmoebaDB:NAEGRDRAFT_63351"/>
<dbReference type="KEGG" id="ngr:NAEGRDRAFT_63351"/>
<evidence type="ECO:0000313" key="3">
    <source>
        <dbReference type="Proteomes" id="UP000006671"/>
    </source>
</evidence>
<proteinExistence type="predicted"/>
<dbReference type="Proteomes" id="UP000006671">
    <property type="component" value="Unassembled WGS sequence"/>
</dbReference>
<dbReference type="AlphaFoldDB" id="D2V3G2"/>
<reference evidence="2 3" key="1">
    <citation type="journal article" date="2010" name="Cell">
        <title>The genome of Naegleria gruberi illuminates early eukaryotic versatility.</title>
        <authorList>
            <person name="Fritz-Laylin L.K."/>
            <person name="Prochnik S.E."/>
            <person name="Ginger M.L."/>
            <person name="Dacks J.B."/>
            <person name="Carpenter M.L."/>
            <person name="Field M.C."/>
            <person name="Kuo A."/>
            <person name="Paredez A."/>
            <person name="Chapman J."/>
            <person name="Pham J."/>
            <person name="Shu S."/>
            <person name="Neupane R."/>
            <person name="Cipriano M."/>
            <person name="Mancuso J."/>
            <person name="Tu H."/>
            <person name="Salamov A."/>
            <person name="Lindquist E."/>
            <person name="Shapiro H."/>
            <person name="Lucas S."/>
            <person name="Grigoriev I.V."/>
            <person name="Cande W.Z."/>
            <person name="Fulton C."/>
            <person name="Rokhsar D.S."/>
            <person name="Dawson S.C."/>
        </authorList>
    </citation>
    <scope>NUCLEOTIDE SEQUENCE [LARGE SCALE GENOMIC DNA]</scope>
    <source>
        <strain evidence="2 3">NEG-M</strain>
    </source>
</reference>